<evidence type="ECO:0000256" key="3">
    <source>
        <dbReference type="ARBA" id="ARBA00022553"/>
    </source>
</evidence>
<dbReference type="EMBL" id="JBHSDT010000002">
    <property type="protein sequence ID" value="MFC4401861.1"/>
    <property type="molecule type" value="Genomic_DNA"/>
</dbReference>
<evidence type="ECO:0000256" key="7">
    <source>
        <dbReference type="ARBA" id="ARBA00022777"/>
    </source>
</evidence>
<keyword evidence="6" id="KW-0547">Nucleotide-binding</keyword>
<dbReference type="SMART" id="SM00304">
    <property type="entry name" value="HAMP"/>
    <property type="match status" value="1"/>
</dbReference>
<dbReference type="SUPFAM" id="SSF55874">
    <property type="entry name" value="ATPase domain of HSP90 chaperone/DNA topoisomerase II/histidine kinase"/>
    <property type="match status" value="1"/>
</dbReference>
<evidence type="ECO:0000313" key="15">
    <source>
        <dbReference type="Proteomes" id="UP001595882"/>
    </source>
</evidence>
<protein>
    <submittedName>
        <fullName evidence="14">Sensor histidine kinase</fullName>
        <ecNumber evidence="14">2.7.13.3</ecNumber>
    </submittedName>
</protein>
<evidence type="ECO:0000256" key="4">
    <source>
        <dbReference type="ARBA" id="ARBA00022679"/>
    </source>
</evidence>
<dbReference type="Pfam" id="PF00672">
    <property type="entry name" value="HAMP"/>
    <property type="match status" value="1"/>
</dbReference>
<keyword evidence="8" id="KW-0067">ATP-binding</keyword>
<keyword evidence="9 12" id="KW-1133">Transmembrane helix</keyword>
<dbReference type="EC" id="2.7.13.3" evidence="14"/>
<dbReference type="SUPFAM" id="SSF158472">
    <property type="entry name" value="HAMP domain-like"/>
    <property type="match status" value="1"/>
</dbReference>
<keyword evidence="15" id="KW-1185">Reference proteome</keyword>
<dbReference type="CDD" id="cd06225">
    <property type="entry name" value="HAMP"/>
    <property type="match status" value="1"/>
</dbReference>
<dbReference type="Gene3D" id="3.30.450.20">
    <property type="entry name" value="PAS domain"/>
    <property type="match status" value="1"/>
</dbReference>
<keyword evidence="4 14" id="KW-0808">Transferase</keyword>
<keyword evidence="2" id="KW-1003">Cell membrane</keyword>
<evidence type="ECO:0000256" key="1">
    <source>
        <dbReference type="ARBA" id="ARBA00004651"/>
    </source>
</evidence>
<dbReference type="Pfam" id="PF02518">
    <property type="entry name" value="HATPase_c"/>
    <property type="match status" value="1"/>
</dbReference>
<name>A0ABV8WU47_9BACI</name>
<keyword evidence="7 14" id="KW-0418">Kinase</keyword>
<proteinExistence type="predicted"/>
<comment type="caution">
    <text evidence="14">The sequence shown here is derived from an EMBL/GenBank/DDBJ whole genome shotgun (WGS) entry which is preliminary data.</text>
</comment>
<feature type="domain" description="HAMP" evidence="13">
    <location>
        <begin position="326"/>
        <end position="378"/>
    </location>
</feature>
<keyword evidence="10" id="KW-0902">Two-component regulatory system</keyword>
<keyword evidence="3" id="KW-0597">Phosphoprotein</keyword>
<dbReference type="InterPro" id="IPR050640">
    <property type="entry name" value="Bact_2-comp_sensor_kinase"/>
</dbReference>
<evidence type="ECO:0000256" key="5">
    <source>
        <dbReference type="ARBA" id="ARBA00022692"/>
    </source>
</evidence>
<accession>A0ABV8WU47</accession>
<dbReference type="InterPro" id="IPR003660">
    <property type="entry name" value="HAMP_dom"/>
</dbReference>
<dbReference type="Gene3D" id="3.30.565.10">
    <property type="entry name" value="Histidine kinase-like ATPase, C-terminal domain"/>
    <property type="match status" value="1"/>
</dbReference>
<evidence type="ECO:0000313" key="14">
    <source>
        <dbReference type="EMBL" id="MFC4401861.1"/>
    </source>
</evidence>
<evidence type="ECO:0000256" key="9">
    <source>
        <dbReference type="ARBA" id="ARBA00022989"/>
    </source>
</evidence>
<reference evidence="15" key="1">
    <citation type="journal article" date="2019" name="Int. J. Syst. Evol. Microbiol.">
        <title>The Global Catalogue of Microorganisms (GCM) 10K type strain sequencing project: providing services to taxonomists for standard genome sequencing and annotation.</title>
        <authorList>
            <consortium name="The Broad Institute Genomics Platform"/>
            <consortium name="The Broad Institute Genome Sequencing Center for Infectious Disease"/>
            <person name="Wu L."/>
            <person name="Ma J."/>
        </authorList>
    </citation>
    <scope>NUCLEOTIDE SEQUENCE [LARGE SCALE GENOMIC DNA]</scope>
    <source>
        <strain evidence="15">CCUG 37865</strain>
    </source>
</reference>
<keyword evidence="11 12" id="KW-0472">Membrane</keyword>
<dbReference type="InterPro" id="IPR003594">
    <property type="entry name" value="HATPase_dom"/>
</dbReference>
<comment type="subcellular location">
    <subcellularLocation>
        <location evidence="1">Cell membrane</location>
        <topology evidence="1">Multi-pass membrane protein</topology>
    </subcellularLocation>
</comment>
<organism evidence="14 15">
    <name type="scientific">Gracilibacillus xinjiangensis</name>
    <dbReference type="NCBI Taxonomy" id="1193282"/>
    <lineage>
        <taxon>Bacteria</taxon>
        <taxon>Bacillati</taxon>
        <taxon>Bacillota</taxon>
        <taxon>Bacilli</taxon>
        <taxon>Bacillales</taxon>
        <taxon>Bacillaceae</taxon>
        <taxon>Gracilibacillus</taxon>
    </lineage>
</organism>
<evidence type="ECO:0000259" key="13">
    <source>
        <dbReference type="PROSITE" id="PS50885"/>
    </source>
</evidence>
<dbReference type="Proteomes" id="UP001595882">
    <property type="component" value="Unassembled WGS sequence"/>
</dbReference>
<gene>
    <name evidence="14" type="ORF">ACFOY7_01960</name>
</gene>
<evidence type="ECO:0000256" key="10">
    <source>
        <dbReference type="ARBA" id="ARBA00023012"/>
    </source>
</evidence>
<feature type="transmembrane region" description="Helical" evidence="12">
    <location>
        <begin position="302"/>
        <end position="324"/>
    </location>
</feature>
<dbReference type="InterPro" id="IPR010559">
    <property type="entry name" value="Sig_transdc_His_kin_internal"/>
</dbReference>
<feature type="transmembrane region" description="Helical" evidence="12">
    <location>
        <begin position="17"/>
        <end position="39"/>
    </location>
</feature>
<dbReference type="PROSITE" id="PS50885">
    <property type="entry name" value="HAMP"/>
    <property type="match status" value="1"/>
</dbReference>
<evidence type="ECO:0000256" key="11">
    <source>
        <dbReference type="ARBA" id="ARBA00023136"/>
    </source>
</evidence>
<evidence type="ECO:0000256" key="2">
    <source>
        <dbReference type="ARBA" id="ARBA00022475"/>
    </source>
</evidence>
<sequence>MWNNYRRLSSPSFRTKVFLSSFICIGIPVILSLSLYTYLTRDAVEEQALLNAQKELSLVEENVSRILEDLMNVSNFVQIDSELNTILKSKSKDGANDFSNQTYEEYMEDSLVRKTIENITLLGEKSYVTILLENGKYYTNYAISDYDPQQIFQEDWFNQLQQLSGYQSLWIGVEPTNFSSDLHKHPYQLSVARTLRDTNQRIYGYVVVTLLETKIRQILKNQNETEKLYLIDHENKILSTKTSEEINELLPFSSLVMNQDEAKIINWQDLDYLISTKTLSFNGWGLVSIIPYKNATSNITSIFSSVFLLLSLSFLLFFLILAYLMNRITKPLIHLDRVVKQVQKGDLTVRANVTSNDEIGKFSISLNEMIERVNRMIDAVKYTQVRKRQAELAMLQAQINPHFLFNVLNSIRMKILKFGDKDSANMIQSLSTLLRWTIDTRKDVIPFQEELNLVKDYVNLMNMRQKNKVQLIIDTNESTHTILVPRFILQPLIENSIIHGLSQNEGIITLEAKMNKDKFYISVKDNGSGMSPSELALLKQSLNQPTNQKRAKKGFSSIGISNVFERLQLYYQNRLSLHIDSIEGEGTITTIEVTLEGDADVQSDAS</sequence>
<dbReference type="PANTHER" id="PTHR34220:SF11">
    <property type="entry name" value="SENSOR PROTEIN KINASE HPTS"/>
    <property type="match status" value="1"/>
</dbReference>
<evidence type="ECO:0000256" key="6">
    <source>
        <dbReference type="ARBA" id="ARBA00022741"/>
    </source>
</evidence>
<dbReference type="InterPro" id="IPR033479">
    <property type="entry name" value="dCache_1"/>
</dbReference>
<dbReference type="Pfam" id="PF02743">
    <property type="entry name" value="dCache_1"/>
    <property type="match status" value="1"/>
</dbReference>
<dbReference type="PANTHER" id="PTHR34220">
    <property type="entry name" value="SENSOR HISTIDINE KINASE YPDA"/>
    <property type="match status" value="1"/>
</dbReference>
<dbReference type="GO" id="GO:0004673">
    <property type="term" value="F:protein histidine kinase activity"/>
    <property type="evidence" value="ECO:0007669"/>
    <property type="project" value="UniProtKB-EC"/>
</dbReference>
<dbReference type="InterPro" id="IPR036890">
    <property type="entry name" value="HATPase_C_sf"/>
</dbReference>
<keyword evidence="5 12" id="KW-0812">Transmembrane</keyword>
<dbReference type="Gene3D" id="1.10.8.500">
    <property type="entry name" value="HAMP domain in histidine kinase"/>
    <property type="match status" value="1"/>
</dbReference>
<dbReference type="Pfam" id="PF06580">
    <property type="entry name" value="His_kinase"/>
    <property type="match status" value="1"/>
</dbReference>
<dbReference type="RefSeq" id="WP_390248863.1">
    <property type="nucleotide sequence ID" value="NZ_JBHSDT010000002.1"/>
</dbReference>
<evidence type="ECO:0000256" key="8">
    <source>
        <dbReference type="ARBA" id="ARBA00022840"/>
    </source>
</evidence>
<evidence type="ECO:0000256" key="12">
    <source>
        <dbReference type="SAM" id="Phobius"/>
    </source>
</evidence>